<evidence type="ECO:0000256" key="1">
    <source>
        <dbReference type="SAM" id="SignalP"/>
    </source>
</evidence>
<comment type="caution">
    <text evidence="2">The sequence shown here is derived from an EMBL/GenBank/DDBJ whole genome shotgun (WGS) entry which is preliminary data.</text>
</comment>
<feature type="signal peptide" evidence="1">
    <location>
        <begin position="1"/>
        <end position="25"/>
    </location>
</feature>
<sequence>MCGFRNLSLLCCAMVLVCGHRFAAAENGSSLEDRQLLCFGKPALQLNEVSFPTRDEYIKQMRSMSDGVSGLTTAFVETGISRVQQMSAALKMMTQFKIYDDPEVSQLKNEIGDKFRSAKKKLTDLYSQVSCSVKSAELNAIFAMSKEVLGTLDKVFRGKDLSSRGELCHLCGCRWQERINVVLSILQDRPNVVETCMTKHQFNYTFYESYQRMIAITVETSALLENTCYVAYNFVPRGHDIKYGLTKSAEIGQNMLRIQYDNVIDGIKDKIVDLISASTSPAPQEEQPDSQLSVHPKLRKISLEMDDILERYYNHDNETYGAVFWINDKDDNDCNLLSSFIQRDNKTYNRNDFPGPSQASEEYSFSKVHFVIYRYGTRKSAKRNQISVLFDSNAMQSEMKLVPRDKTLPKSAYEMVSAASRFFDNELPLVATFVHTSWPKADKLVCAFSTKTLGYVQEDHKKLKMINSKGVTLHYRTYLVYGV</sequence>
<dbReference type="AlphaFoldDB" id="A0A4U5M7H7"/>
<dbReference type="EMBL" id="AZBU02000009">
    <property type="protein sequence ID" value="TKR64860.1"/>
    <property type="molecule type" value="Genomic_DNA"/>
</dbReference>
<reference evidence="2 3" key="2">
    <citation type="journal article" date="2019" name="G3 (Bethesda)">
        <title>Hybrid Assembly of the Genome of the Entomopathogenic Nematode Steinernema carpocapsae Identifies the X-Chromosome.</title>
        <authorList>
            <person name="Serra L."/>
            <person name="Macchietto M."/>
            <person name="Macias-Munoz A."/>
            <person name="McGill C.J."/>
            <person name="Rodriguez I.M."/>
            <person name="Rodriguez B."/>
            <person name="Murad R."/>
            <person name="Mortazavi A."/>
        </authorList>
    </citation>
    <scope>NUCLEOTIDE SEQUENCE [LARGE SCALE GENOMIC DNA]</scope>
    <source>
        <strain evidence="2 3">ALL</strain>
    </source>
</reference>
<proteinExistence type="predicted"/>
<keyword evidence="1" id="KW-0732">Signal</keyword>
<dbReference type="Proteomes" id="UP000298663">
    <property type="component" value="Unassembled WGS sequence"/>
</dbReference>
<gene>
    <name evidence="2" type="ORF">L596_025337</name>
</gene>
<organism evidence="2 3">
    <name type="scientific">Steinernema carpocapsae</name>
    <name type="common">Entomopathogenic nematode</name>
    <dbReference type="NCBI Taxonomy" id="34508"/>
    <lineage>
        <taxon>Eukaryota</taxon>
        <taxon>Metazoa</taxon>
        <taxon>Ecdysozoa</taxon>
        <taxon>Nematoda</taxon>
        <taxon>Chromadorea</taxon>
        <taxon>Rhabditida</taxon>
        <taxon>Tylenchina</taxon>
        <taxon>Panagrolaimomorpha</taxon>
        <taxon>Strongyloidoidea</taxon>
        <taxon>Steinernematidae</taxon>
        <taxon>Steinernema</taxon>
    </lineage>
</organism>
<protein>
    <submittedName>
        <fullName evidence="2">Uncharacterized protein</fullName>
    </submittedName>
</protein>
<evidence type="ECO:0000313" key="3">
    <source>
        <dbReference type="Proteomes" id="UP000298663"/>
    </source>
</evidence>
<keyword evidence="3" id="KW-1185">Reference proteome</keyword>
<name>A0A4U5M7H7_STECR</name>
<feature type="chain" id="PRO_5020641422" evidence="1">
    <location>
        <begin position="26"/>
        <end position="483"/>
    </location>
</feature>
<accession>A0A4U5M7H7</accession>
<reference evidence="2 3" key="1">
    <citation type="journal article" date="2015" name="Genome Biol.">
        <title>Comparative genomics of Steinernema reveals deeply conserved gene regulatory networks.</title>
        <authorList>
            <person name="Dillman A.R."/>
            <person name="Macchietto M."/>
            <person name="Porter C.F."/>
            <person name="Rogers A."/>
            <person name="Williams B."/>
            <person name="Antoshechkin I."/>
            <person name="Lee M.M."/>
            <person name="Goodwin Z."/>
            <person name="Lu X."/>
            <person name="Lewis E.E."/>
            <person name="Goodrich-Blair H."/>
            <person name="Stock S.P."/>
            <person name="Adams B.J."/>
            <person name="Sternberg P.W."/>
            <person name="Mortazavi A."/>
        </authorList>
    </citation>
    <scope>NUCLEOTIDE SEQUENCE [LARGE SCALE GENOMIC DNA]</scope>
    <source>
        <strain evidence="2 3">ALL</strain>
    </source>
</reference>
<evidence type="ECO:0000313" key="2">
    <source>
        <dbReference type="EMBL" id="TKR64860.1"/>
    </source>
</evidence>